<accession>A0A2K3M368</accession>
<gene>
    <name evidence="2" type="ORF">L195_g041270</name>
</gene>
<reference evidence="2 3" key="1">
    <citation type="journal article" date="2014" name="Am. J. Bot.">
        <title>Genome assembly and annotation for red clover (Trifolium pratense; Fabaceae).</title>
        <authorList>
            <person name="Istvanek J."/>
            <person name="Jaros M."/>
            <person name="Krenek A."/>
            <person name="Repkova J."/>
        </authorList>
    </citation>
    <scope>NUCLEOTIDE SEQUENCE [LARGE SCALE GENOMIC DNA]</scope>
    <source>
        <strain evidence="3">cv. Tatra</strain>
        <tissue evidence="2">Young leaves</tissue>
    </source>
</reference>
<dbReference type="Proteomes" id="UP000236291">
    <property type="component" value="Unassembled WGS sequence"/>
</dbReference>
<protein>
    <submittedName>
        <fullName evidence="2">Envelope-like protein</fullName>
    </submittedName>
</protein>
<dbReference type="EMBL" id="ASHM01048215">
    <property type="protein sequence ID" value="PNX85203.1"/>
    <property type="molecule type" value="Genomic_DNA"/>
</dbReference>
<dbReference type="AlphaFoldDB" id="A0A2K3M368"/>
<organism evidence="2 3">
    <name type="scientific">Trifolium pratense</name>
    <name type="common">Red clover</name>
    <dbReference type="NCBI Taxonomy" id="57577"/>
    <lineage>
        <taxon>Eukaryota</taxon>
        <taxon>Viridiplantae</taxon>
        <taxon>Streptophyta</taxon>
        <taxon>Embryophyta</taxon>
        <taxon>Tracheophyta</taxon>
        <taxon>Spermatophyta</taxon>
        <taxon>Magnoliopsida</taxon>
        <taxon>eudicotyledons</taxon>
        <taxon>Gunneridae</taxon>
        <taxon>Pentapetalae</taxon>
        <taxon>rosids</taxon>
        <taxon>fabids</taxon>
        <taxon>Fabales</taxon>
        <taxon>Fabaceae</taxon>
        <taxon>Papilionoideae</taxon>
        <taxon>50 kb inversion clade</taxon>
        <taxon>NPAAA clade</taxon>
        <taxon>Hologalegina</taxon>
        <taxon>IRL clade</taxon>
        <taxon>Trifolieae</taxon>
        <taxon>Trifolium</taxon>
    </lineage>
</organism>
<feature type="non-terminal residue" evidence="2">
    <location>
        <position position="1"/>
    </location>
</feature>
<evidence type="ECO:0000313" key="2">
    <source>
        <dbReference type="EMBL" id="PNX85203.1"/>
    </source>
</evidence>
<feature type="region of interest" description="Disordered" evidence="1">
    <location>
        <begin position="221"/>
        <end position="245"/>
    </location>
</feature>
<reference evidence="2 3" key="2">
    <citation type="journal article" date="2017" name="Front. Plant Sci.">
        <title>Gene Classification and Mining of Molecular Markers Useful in Red Clover (Trifolium pratense) Breeding.</title>
        <authorList>
            <person name="Istvanek J."/>
            <person name="Dluhosova J."/>
            <person name="Dluhos P."/>
            <person name="Patkova L."/>
            <person name="Nedelnik J."/>
            <person name="Repkova J."/>
        </authorList>
    </citation>
    <scope>NUCLEOTIDE SEQUENCE [LARGE SCALE GENOMIC DNA]</scope>
    <source>
        <strain evidence="3">cv. Tatra</strain>
        <tissue evidence="2">Young leaves</tissue>
    </source>
</reference>
<sequence length="245" mass="27114">SVHDESAEKDNNVDSDVFDVDNFNSWDSPKKTPAPIFKRLRSNTGNLLKVWPKQNNIFAAKVIAKYALLNKIAAANWALTTHSNKVATGLARFIYAVGARSPFDFGFYIFDETVLHGKSRAVKMHIAFPTLICDIILVQHPDICTEAGVPSKRNSNLSLDFRLFEGTHATDIATPSVKQPTCTMTRRQMIDNLKEVSKFLGEKKDMVDRVIQALELEEPAATEVEEGPSHASHIAPDDECAGGET</sequence>
<proteinExistence type="predicted"/>
<evidence type="ECO:0000313" key="3">
    <source>
        <dbReference type="Proteomes" id="UP000236291"/>
    </source>
</evidence>
<evidence type="ECO:0000256" key="1">
    <source>
        <dbReference type="SAM" id="MobiDB-lite"/>
    </source>
</evidence>
<name>A0A2K3M368_TRIPR</name>
<comment type="caution">
    <text evidence="2">The sequence shown here is derived from an EMBL/GenBank/DDBJ whole genome shotgun (WGS) entry which is preliminary data.</text>
</comment>